<evidence type="ECO:0000313" key="5">
    <source>
        <dbReference type="EMBL" id="KAK9954765.1"/>
    </source>
</evidence>
<dbReference type="Gene3D" id="3.10.100.10">
    <property type="entry name" value="Mannose-Binding Protein A, subunit A"/>
    <property type="match status" value="1"/>
</dbReference>
<protein>
    <recommendedName>
        <fullName evidence="4">C-type lectin domain-containing protein</fullName>
    </recommendedName>
</protein>
<feature type="domain" description="C-type lectin" evidence="4">
    <location>
        <begin position="174"/>
        <end position="292"/>
    </location>
</feature>
<evidence type="ECO:0000259" key="4">
    <source>
        <dbReference type="PROSITE" id="PS50041"/>
    </source>
</evidence>
<gene>
    <name evidence="5" type="ORF">ABG768_016811</name>
</gene>
<dbReference type="CDD" id="cd03590">
    <property type="entry name" value="CLECT_DC-SIGN_like"/>
    <property type="match status" value="1"/>
</dbReference>
<dbReference type="Pfam" id="PF00059">
    <property type="entry name" value="Lectin_C"/>
    <property type="match status" value="1"/>
</dbReference>
<evidence type="ECO:0000256" key="3">
    <source>
        <dbReference type="SAM" id="Phobius"/>
    </source>
</evidence>
<sequence length="298" mass="34453">MRVVTSDSGSVSVGNQYTDELENPDTSDDAEFWRKEASVPRFAAAPSSGRWRLRVCVAVGVTALMLLLLIITLSVSHVKFDRKFSTTDTKIKNLTETLLSIITRTNFLEESGHKMHLDINNLEFDQETMQTRMNDMSDSEQALRDKVSELKCRIEKYIKNNTQELCCPEGWLLFSTHCYFFSKDGMPWDAARDECEKKRAALLILNSKQEKNWVVSNTRPLFYWLGLTDGRTGEWEWLDETPYVFVRSEWMPGQPDNWEYHGLGGGEDCAHFHHDGRYNDDHCSRHYRYVCKAHASSI</sequence>
<feature type="region of interest" description="Disordered" evidence="2">
    <location>
        <begin position="1"/>
        <end position="27"/>
    </location>
</feature>
<evidence type="ECO:0000313" key="6">
    <source>
        <dbReference type="Proteomes" id="UP001479290"/>
    </source>
</evidence>
<reference evidence="5 6" key="1">
    <citation type="submission" date="2024-05" db="EMBL/GenBank/DDBJ databases">
        <title>A high-quality chromosomal-level genome assembly of Topmouth culter (Culter alburnus).</title>
        <authorList>
            <person name="Zhao H."/>
        </authorList>
    </citation>
    <scope>NUCLEOTIDE SEQUENCE [LARGE SCALE GENOMIC DNA]</scope>
    <source>
        <strain evidence="5">CATC2023</strain>
        <tissue evidence="5">Muscle</tissue>
    </source>
</reference>
<comment type="caution">
    <text evidence="5">The sequence shown here is derived from an EMBL/GenBank/DDBJ whole genome shotgun (WGS) entry which is preliminary data.</text>
</comment>
<evidence type="ECO:0000256" key="1">
    <source>
        <dbReference type="ARBA" id="ARBA00022734"/>
    </source>
</evidence>
<dbReference type="PANTHER" id="PTHR22803">
    <property type="entry name" value="MANNOSE, PHOSPHOLIPASE, LECTIN RECEPTOR RELATED"/>
    <property type="match status" value="1"/>
</dbReference>
<keyword evidence="3" id="KW-1133">Transmembrane helix</keyword>
<organism evidence="5 6">
    <name type="scientific">Culter alburnus</name>
    <name type="common">Topmouth culter</name>
    <dbReference type="NCBI Taxonomy" id="194366"/>
    <lineage>
        <taxon>Eukaryota</taxon>
        <taxon>Metazoa</taxon>
        <taxon>Chordata</taxon>
        <taxon>Craniata</taxon>
        <taxon>Vertebrata</taxon>
        <taxon>Euteleostomi</taxon>
        <taxon>Actinopterygii</taxon>
        <taxon>Neopterygii</taxon>
        <taxon>Teleostei</taxon>
        <taxon>Ostariophysi</taxon>
        <taxon>Cypriniformes</taxon>
        <taxon>Xenocyprididae</taxon>
        <taxon>Xenocypridinae</taxon>
        <taxon>Culter</taxon>
    </lineage>
</organism>
<evidence type="ECO:0000256" key="2">
    <source>
        <dbReference type="SAM" id="MobiDB-lite"/>
    </source>
</evidence>
<dbReference type="InterPro" id="IPR016187">
    <property type="entry name" value="CTDL_fold"/>
</dbReference>
<accession>A0AAW1Z083</accession>
<dbReference type="PROSITE" id="PS50041">
    <property type="entry name" value="C_TYPE_LECTIN_2"/>
    <property type="match status" value="1"/>
</dbReference>
<dbReference type="InterPro" id="IPR001304">
    <property type="entry name" value="C-type_lectin-like"/>
</dbReference>
<dbReference type="InterPro" id="IPR033989">
    <property type="entry name" value="CD209-like_CTLD"/>
</dbReference>
<dbReference type="InterPro" id="IPR016186">
    <property type="entry name" value="C-type_lectin-like/link_sf"/>
</dbReference>
<name>A0AAW1Z083_CULAL</name>
<feature type="transmembrane region" description="Helical" evidence="3">
    <location>
        <begin position="51"/>
        <end position="75"/>
    </location>
</feature>
<dbReference type="InterPro" id="IPR050111">
    <property type="entry name" value="C-type_lectin/snaclec_domain"/>
</dbReference>
<keyword evidence="3" id="KW-0812">Transmembrane</keyword>
<dbReference type="SUPFAM" id="SSF56436">
    <property type="entry name" value="C-type lectin-like"/>
    <property type="match status" value="1"/>
</dbReference>
<proteinExistence type="predicted"/>
<dbReference type="EMBL" id="JAWDJR010000022">
    <property type="protein sequence ID" value="KAK9954765.1"/>
    <property type="molecule type" value="Genomic_DNA"/>
</dbReference>
<dbReference type="AlphaFoldDB" id="A0AAW1Z083"/>
<dbReference type="SMART" id="SM00034">
    <property type="entry name" value="CLECT"/>
    <property type="match status" value="1"/>
</dbReference>
<feature type="compositionally biased region" description="Low complexity" evidence="2">
    <location>
        <begin position="1"/>
        <end position="14"/>
    </location>
</feature>
<keyword evidence="1" id="KW-0430">Lectin</keyword>
<dbReference type="Gene3D" id="1.20.5.170">
    <property type="match status" value="1"/>
</dbReference>
<keyword evidence="6" id="KW-1185">Reference proteome</keyword>
<keyword evidence="3" id="KW-0472">Membrane</keyword>
<dbReference type="Proteomes" id="UP001479290">
    <property type="component" value="Unassembled WGS sequence"/>
</dbReference>
<dbReference type="GO" id="GO:0030246">
    <property type="term" value="F:carbohydrate binding"/>
    <property type="evidence" value="ECO:0007669"/>
    <property type="project" value="UniProtKB-KW"/>
</dbReference>